<evidence type="ECO:0000256" key="2">
    <source>
        <dbReference type="ARBA" id="ARBA00023002"/>
    </source>
</evidence>
<dbReference type="Pfam" id="PF00106">
    <property type="entry name" value="adh_short"/>
    <property type="match status" value="1"/>
</dbReference>
<dbReference type="PANTHER" id="PTHR43391">
    <property type="entry name" value="RETINOL DEHYDROGENASE-RELATED"/>
    <property type="match status" value="1"/>
</dbReference>
<evidence type="ECO:0000256" key="1">
    <source>
        <dbReference type="ARBA" id="ARBA00006484"/>
    </source>
</evidence>
<dbReference type="CDD" id="cd05233">
    <property type="entry name" value="SDR_c"/>
    <property type="match status" value="1"/>
</dbReference>
<protein>
    <submittedName>
        <fullName evidence="3">Oxidoreductase, short chain dehydrogenase/reductase family</fullName>
    </submittedName>
</protein>
<dbReference type="InterPro" id="IPR002347">
    <property type="entry name" value="SDR_fam"/>
</dbReference>
<dbReference type="SUPFAM" id="SSF51735">
    <property type="entry name" value="NAD(P)-binding Rossmann-fold domains"/>
    <property type="match status" value="1"/>
</dbReference>
<gene>
    <name evidence="3" type="ORF">MGWOODY_Mmi680</name>
</gene>
<dbReference type="Gene3D" id="3.40.50.720">
    <property type="entry name" value="NAD(P)-binding Rossmann-like Domain"/>
    <property type="match status" value="1"/>
</dbReference>
<dbReference type="EMBL" id="FAXC01000403">
    <property type="protein sequence ID" value="CUV10345.1"/>
    <property type="molecule type" value="Genomic_DNA"/>
</dbReference>
<name>A0A160VHW0_9ZZZZ</name>
<proteinExistence type="inferred from homology"/>
<comment type="similarity">
    <text evidence="1">Belongs to the short-chain dehydrogenases/reductases (SDR) family.</text>
</comment>
<reference evidence="3" key="1">
    <citation type="submission" date="2015-10" db="EMBL/GenBank/DDBJ databases">
        <authorList>
            <person name="Gilbert D.G."/>
        </authorList>
    </citation>
    <scope>NUCLEOTIDE SEQUENCE</scope>
</reference>
<dbReference type="GO" id="GO:0016491">
    <property type="term" value="F:oxidoreductase activity"/>
    <property type="evidence" value="ECO:0007669"/>
    <property type="project" value="UniProtKB-KW"/>
</dbReference>
<sequence length="261" mass="28074">MKVKGKRVAITGAASGIGKALAVAFHSANAAAVIASDINKAGVQAVAAEIKSEGIVTDVTNEEDIIRLIKESNDNCGGIDIFCSNVGIGAYEDFLKITNTEWRKMLDTNLMSHIYVVRHVLPQMLDRGSGYLIFTSSAAGLLSQLGSVTYSVTKHAVVSLAEWLKITYGKMGIGVSCVCPQAVRTAMTAQGAGVAGIDGMIEPEVVADDVLEAVENEQFLVTPHKEVLEYIKYKASDYDGWIDGMQNLQEKFIDEINDIIK</sequence>
<organism evidence="3">
    <name type="scientific">hydrothermal vent metagenome</name>
    <dbReference type="NCBI Taxonomy" id="652676"/>
    <lineage>
        <taxon>unclassified sequences</taxon>
        <taxon>metagenomes</taxon>
        <taxon>ecological metagenomes</taxon>
    </lineage>
</organism>
<keyword evidence="2" id="KW-0560">Oxidoreductase</keyword>
<dbReference type="PRINTS" id="PR00081">
    <property type="entry name" value="GDHRDH"/>
</dbReference>
<dbReference type="PANTHER" id="PTHR43391:SF26">
    <property type="entry name" value="BLL7251 PROTEIN"/>
    <property type="match status" value="1"/>
</dbReference>
<dbReference type="InterPro" id="IPR036291">
    <property type="entry name" value="NAD(P)-bd_dom_sf"/>
</dbReference>
<accession>A0A160VHW0</accession>
<dbReference type="AlphaFoldDB" id="A0A160VHW0"/>
<evidence type="ECO:0000313" key="3">
    <source>
        <dbReference type="EMBL" id="CUV10345.1"/>
    </source>
</evidence>